<dbReference type="EMBL" id="JAINUG010000020">
    <property type="protein sequence ID" value="KAJ8412136.1"/>
    <property type="molecule type" value="Genomic_DNA"/>
</dbReference>
<dbReference type="Gene3D" id="1.20.1070.10">
    <property type="entry name" value="Rhodopsin 7-helix transmembrane proteins"/>
    <property type="match status" value="1"/>
</dbReference>
<keyword evidence="2" id="KW-0732">Signal</keyword>
<keyword evidence="1" id="KW-1133">Transmembrane helix</keyword>
<name>A0AAD7WWH2_9TELE</name>
<dbReference type="SUPFAM" id="SSF81321">
    <property type="entry name" value="Family A G protein-coupled receptor-like"/>
    <property type="match status" value="1"/>
</dbReference>
<dbReference type="GO" id="GO:0016020">
    <property type="term" value="C:membrane"/>
    <property type="evidence" value="ECO:0007669"/>
    <property type="project" value="TreeGrafter"/>
</dbReference>
<proteinExistence type="predicted"/>
<keyword evidence="4" id="KW-1185">Reference proteome</keyword>
<evidence type="ECO:0000313" key="4">
    <source>
        <dbReference type="Proteomes" id="UP001221898"/>
    </source>
</evidence>
<evidence type="ECO:0000313" key="3">
    <source>
        <dbReference type="EMBL" id="KAJ8412136.1"/>
    </source>
</evidence>
<dbReference type="InterPro" id="IPR052921">
    <property type="entry name" value="GPCR1_Superfamily_Member"/>
</dbReference>
<protein>
    <submittedName>
        <fullName evidence="3">Uncharacterized protein</fullName>
    </submittedName>
</protein>
<dbReference type="PANTHER" id="PTHR26451">
    <property type="entry name" value="G_PROTEIN_RECEP_F1_2 DOMAIN-CONTAINING PROTEIN"/>
    <property type="match status" value="1"/>
</dbReference>
<feature type="transmembrane region" description="Helical" evidence="1">
    <location>
        <begin position="69"/>
        <end position="89"/>
    </location>
</feature>
<evidence type="ECO:0000256" key="2">
    <source>
        <dbReference type="SAM" id="SignalP"/>
    </source>
</evidence>
<accession>A0AAD7WWH2</accession>
<feature type="transmembrane region" description="Helical" evidence="1">
    <location>
        <begin position="33"/>
        <end position="49"/>
    </location>
</feature>
<sequence>MFLTLLYTYLRVLFAARALSTERSSAKRARNTILLHGAQLLMCVLSYIYPSIEAVLSNLFPAQILDIRYSTYLIVYILPRFLSPIIYGVRDPRFRKYLKRHFLCNLYKVIPTDRSGVEN</sequence>
<gene>
    <name evidence="3" type="ORF">AAFF_G00144030</name>
</gene>
<reference evidence="3" key="1">
    <citation type="journal article" date="2023" name="Science">
        <title>Genome structures resolve the early diversification of teleost fishes.</title>
        <authorList>
            <person name="Parey E."/>
            <person name="Louis A."/>
            <person name="Montfort J."/>
            <person name="Bouchez O."/>
            <person name="Roques C."/>
            <person name="Iampietro C."/>
            <person name="Lluch J."/>
            <person name="Castinel A."/>
            <person name="Donnadieu C."/>
            <person name="Desvignes T."/>
            <person name="Floi Bucao C."/>
            <person name="Jouanno E."/>
            <person name="Wen M."/>
            <person name="Mejri S."/>
            <person name="Dirks R."/>
            <person name="Jansen H."/>
            <person name="Henkel C."/>
            <person name="Chen W.J."/>
            <person name="Zahm M."/>
            <person name="Cabau C."/>
            <person name="Klopp C."/>
            <person name="Thompson A.W."/>
            <person name="Robinson-Rechavi M."/>
            <person name="Braasch I."/>
            <person name="Lecointre G."/>
            <person name="Bobe J."/>
            <person name="Postlethwait J.H."/>
            <person name="Berthelot C."/>
            <person name="Roest Crollius H."/>
            <person name="Guiguen Y."/>
        </authorList>
    </citation>
    <scope>NUCLEOTIDE SEQUENCE</scope>
    <source>
        <strain evidence="3">NC1722</strain>
    </source>
</reference>
<dbReference type="Proteomes" id="UP001221898">
    <property type="component" value="Unassembled WGS sequence"/>
</dbReference>
<comment type="caution">
    <text evidence="3">The sequence shown here is derived from an EMBL/GenBank/DDBJ whole genome shotgun (WGS) entry which is preliminary data.</text>
</comment>
<dbReference type="GO" id="GO:0005549">
    <property type="term" value="F:odorant binding"/>
    <property type="evidence" value="ECO:0007669"/>
    <property type="project" value="TreeGrafter"/>
</dbReference>
<organism evidence="3 4">
    <name type="scientific">Aldrovandia affinis</name>
    <dbReference type="NCBI Taxonomy" id="143900"/>
    <lineage>
        <taxon>Eukaryota</taxon>
        <taxon>Metazoa</taxon>
        <taxon>Chordata</taxon>
        <taxon>Craniata</taxon>
        <taxon>Vertebrata</taxon>
        <taxon>Euteleostomi</taxon>
        <taxon>Actinopterygii</taxon>
        <taxon>Neopterygii</taxon>
        <taxon>Teleostei</taxon>
        <taxon>Notacanthiformes</taxon>
        <taxon>Halosauridae</taxon>
        <taxon>Aldrovandia</taxon>
    </lineage>
</organism>
<keyword evidence="1" id="KW-0812">Transmembrane</keyword>
<keyword evidence="1" id="KW-0472">Membrane</keyword>
<evidence type="ECO:0000256" key="1">
    <source>
        <dbReference type="SAM" id="Phobius"/>
    </source>
</evidence>
<dbReference type="PANTHER" id="PTHR26451:SF974">
    <property type="entry name" value="ODORANT RECEPTOR"/>
    <property type="match status" value="1"/>
</dbReference>
<dbReference type="GO" id="GO:0004984">
    <property type="term" value="F:olfactory receptor activity"/>
    <property type="evidence" value="ECO:0007669"/>
    <property type="project" value="TreeGrafter"/>
</dbReference>
<feature type="signal peptide" evidence="2">
    <location>
        <begin position="1"/>
        <end position="15"/>
    </location>
</feature>
<dbReference type="AlphaFoldDB" id="A0AAD7WWH2"/>
<feature type="chain" id="PRO_5042051191" evidence="2">
    <location>
        <begin position="16"/>
        <end position="119"/>
    </location>
</feature>